<keyword evidence="2" id="KW-1003">Cell membrane</keyword>
<evidence type="ECO:0000256" key="3">
    <source>
        <dbReference type="ARBA" id="ARBA00022676"/>
    </source>
</evidence>
<dbReference type="Proteomes" id="UP000677537">
    <property type="component" value="Unassembled WGS sequence"/>
</dbReference>
<feature type="transmembrane region" description="Helical" evidence="8">
    <location>
        <begin position="273"/>
        <end position="292"/>
    </location>
</feature>
<gene>
    <name evidence="10" type="ORF">J5Y10_09190</name>
</gene>
<keyword evidence="3" id="KW-0328">Glycosyltransferase</keyword>
<feature type="transmembrane region" description="Helical" evidence="8">
    <location>
        <begin position="148"/>
        <end position="179"/>
    </location>
</feature>
<evidence type="ECO:0000313" key="10">
    <source>
        <dbReference type="EMBL" id="MBP0492951.1"/>
    </source>
</evidence>
<dbReference type="GO" id="GO:0009103">
    <property type="term" value="P:lipopolysaccharide biosynthetic process"/>
    <property type="evidence" value="ECO:0007669"/>
    <property type="project" value="UniProtKB-ARBA"/>
</dbReference>
<evidence type="ECO:0000256" key="7">
    <source>
        <dbReference type="ARBA" id="ARBA00023136"/>
    </source>
</evidence>
<comment type="subcellular location">
    <subcellularLocation>
        <location evidence="1">Cell membrane</location>
        <topology evidence="1">Multi-pass membrane protein</topology>
    </subcellularLocation>
</comment>
<keyword evidence="11" id="KW-1185">Reference proteome</keyword>
<organism evidence="10 11">
    <name type="scientific">Roseomonas indoligenes</name>
    <dbReference type="NCBI Taxonomy" id="2820811"/>
    <lineage>
        <taxon>Bacteria</taxon>
        <taxon>Pseudomonadati</taxon>
        <taxon>Pseudomonadota</taxon>
        <taxon>Alphaproteobacteria</taxon>
        <taxon>Acetobacterales</taxon>
        <taxon>Roseomonadaceae</taxon>
        <taxon>Roseomonas</taxon>
    </lineage>
</organism>
<dbReference type="GO" id="GO:0016763">
    <property type="term" value="F:pentosyltransferase activity"/>
    <property type="evidence" value="ECO:0007669"/>
    <property type="project" value="TreeGrafter"/>
</dbReference>
<evidence type="ECO:0000256" key="1">
    <source>
        <dbReference type="ARBA" id="ARBA00004651"/>
    </source>
</evidence>
<sequence length="478" mass="49908">MAGSVNPWLLGLLALTALRLAAAALLPLAPDEAYYWVWGRDLQPGYLDHPPMVALWTAAGTALLGDNALGIRLLGPVGLALATLAVAGAGDALFPERRPGRWAALLLNAMPLTNAGAVLMTPDTPLFVFWCLSLWAVARLHASGNGRWWLAVGAFAGCALLSKYTAALLGAGLLLWLLAEPSARRWWRDGRLYLGGAIAALAFLPVVAWNAAHGWASFVKQGGRAGAGTEFGPRFVLELVGGQFALASPVLLILCAAGTGLAVAAWARRDGGAGLLAALVLPAALVFLWQATGSRVQGNWPAVLYPAACIAAAAFAAPRLQSVGAWIGGGMTLAILLQAGFSPIALPRSADPTLARLAGWPGLARDVEVARAAAGVGFVAAEEYGLAAELALHLPPGVPVVAISGRWDLFTLPEPPVGRTGLMLRSLRRGEGAPLWPGATPMGEVVRSRDGTEAERYRLFRVETPPGREPAALLPRPR</sequence>
<feature type="transmembrane region" description="Helical" evidence="8">
    <location>
        <begin position="298"/>
        <end position="316"/>
    </location>
</feature>
<evidence type="ECO:0000256" key="4">
    <source>
        <dbReference type="ARBA" id="ARBA00022679"/>
    </source>
</evidence>
<keyword evidence="7 8" id="KW-0472">Membrane</keyword>
<feature type="domain" description="Glycosyltransferase RgtA/B/C/D-like" evidence="9">
    <location>
        <begin position="48"/>
        <end position="209"/>
    </location>
</feature>
<feature type="transmembrane region" description="Helical" evidence="8">
    <location>
        <begin position="115"/>
        <end position="136"/>
    </location>
</feature>
<reference evidence="10" key="1">
    <citation type="submission" date="2021-03" db="EMBL/GenBank/DDBJ databases">
        <authorList>
            <person name="So Y."/>
        </authorList>
    </citation>
    <scope>NUCLEOTIDE SEQUENCE</scope>
    <source>
        <strain evidence="10">SG15</strain>
    </source>
</reference>
<dbReference type="InterPro" id="IPR038731">
    <property type="entry name" value="RgtA/B/C-like"/>
</dbReference>
<dbReference type="AlphaFoldDB" id="A0A940MVU5"/>
<evidence type="ECO:0000259" key="9">
    <source>
        <dbReference type="Pfam" id="PF13231"/>
    </source>
</evidence>
<evidence type="ECO:0000256" key="5">
    <source>
        <dbReference type="ARBA" id="ARBA00022692"/>
    </source>
</evidence>
<feature type="transmembrane region" description="Helical" evidence="8">
    <location>
        <begin position="191"/>
        <end position="212"/>
    </location>
</feature>
<evidence type="ECO:0000313" key="11">
    <source>
        <dbReference type="Proteomes" id="UP000677537"/>
    </source>
</evidence>
<keyword evidence="5 8" id="KW-0812">Transmembrane</keyword>
<dbReference type="InterPro" id="IPR050297">
    <property type="entry name" value="LipidA_mod_glycosyltrf_83"/>
</dbReference>
<accession>A0A940MVU5</accession>
<proteinExistence type="predicted"/>
<feature type="transmembrane region" description="Helical" evidence="8">
    <location>
        <begin position="323"/>
        <end position="346"/>
    </location>
</feature>
<evidence type="ECO:0000256" key="6">
    <source>
        <dbReference type="ARBA" id="ARBA00022989"/>
    </source>
</evidence>
<comment type="caution">
    <text evidence="10">The sequence shown here is derived from an EMBL/GenBank/DDBJ whole genome shotgun (WGS) entry which is preliminary data.</text>
</comment>
<name>A0A940MVU5_9PROT</name>
<evidence type="ECO:0000256" key="2">
    <source>
        <dbReference type="ARBA" id="ARBA00022475"/>
    </source>
</evidence>
<dbReference type="PANTHER" id="PTHR33908:SF11">
    <property type="entry name" value="MEMBRANE PROTEIN"/>
    <property type="match status" value="1"/>
</dbReference>
<evidence type="ECO:0000256" key="8">
    <source>
        <dbReference type="SAM" id="Phobius"/>
    </source>
</evidence>
<dbReference type="PANTHER" id="PTHR33908">
    <property type="entry name" value="MANNOSYLTRANSFERASE YKCB-RELATED"/>
    <property type="match status" value="1"/>
</dbReference>
<feature type="transmembrane region" description="Helical" evidence="8">
    <location>
        <begin position="73"/>
        <end position="94"/>
    </location>
</feature>
<protein>
    <submittedName>
        <fullName evidence="10">Glycosyltransferase family 39 protein</fullName>
    </submittedName>
</protein>
<dbReference type="Pfam" id="PF13231">
    <property type="entry name" value="PMT_2"/>
    <property type="match status" value="1"/>
</dbReference>
<feature type="transmembrane region" description="Helical" evidence="8">
    <location>
        <begin position="244"/>
        <end position="266"/>
    </location>
</feature>
<keyword evidence="6 8" id="KW-1133">Transmembrane helix</keyword>
<dbReference type="EMBL" id="JAGIZA010000004">
    <property type="protein sequence ID" value="MBP0492951.1"/>
    <property type="molecule type" value="Genomic_DNA"/>
</dbReference>
<dbReference type="GO" id="GO:0005886">
    <property type="term" value="C:plasma membrane"/>
    <property type="evidence" value="ECO:0007669"/>
    <property type="project" value="UniProtKB-SubCell"/>
</dbReference>
<keyword evidence="4" id="KW-0808">Transferase</keyword>